<dbReference type="InterPro" id="IPR014051">
    <property type="entry name" value="Phosphoesterase_HXTX"/>
</dbReference>
<dbReference type="GO" id="GO:0016874">
    <property type="term" value="F:ligase activity"/>
    <property type="evidence" value="ECO:0007669"/>
    <property type="project" value="UniProtKB-KW"/>
</dbReference>
<feature type="active site" description="Proton acceptor" evidence="2">
    <location>
        <position position="151"/>
    </location>
</feature>
<organism evidence="4 5">
    <name type="scientific">Paraglaciecola polaris LMG 21857</name>
    <dbReference type="NCBI Taxonomy" id="1129793"/>
    <lineage>
        <taxon>Bacteria</taxon>
        <taxon>Pseudomonadati</taxon>
        <taxon>Pseudomonadota</taxon>
        <taxon>Gammaproteobacteria</taxon>
        <taxon>Alteromonadales</taxon>
        <taxon>Alteromonadaceae</taxon>
        <taxon>Paraglaciecola</taxon>
    </lineage>
</organism>
<feature type="short sequence motif" description="HXTX 2" evidence="2">
    <location>
        <begin position="151"/>
        <end position="154"/>
    </location>
</feature>
<feature type="active site" description="Proton donor" evidence="2">
    <location>
        <position position="68"/>
    </location>
</feature>
<sequence>MLSHKISGIGPQIRSGVSVSCSGDFFRRIRCVVFFALTPPPSIKLAIDAWRDKAFPSFTSPVKANNFHITLAFLGQITEAQLDSLSQYIEGHLKIKSFPLTLDYLGYWSKPKALWIGNAVVPQPQRDLVELLHKAALQSGVSMQKRDYISHLTLARKCLDNPPAPLIEPDFTFKNTELTLYESISTDHGVMYRPLIEWPFAPTFSF</sequence>
<comment type="catalytic activity">
    <reaction evidence="2">
        <text>a 3'-end 2',3'-cyclophospho-ribonucleotide-RNA + H2O = a 3'-end 2'-phospho-ribonucleotide-RNA + H(+)</text>
        <dbReference type="Rhea" id="RHEA:11828"/>
        <dbReference type="Rhea" id="RHEA-COMP:10464"/>
        <dbReference type="Rhea" id="RHEA-COMP:17353"/>
        <dbReference type="ChEBI" id="CHEBI:15377"/>
        <dbReference type="ChEBI" id="CHEBI:15378"/>
        <dbReference type="ChEBI" id="CHEBI:83064"/>
        <dbReference type="ChEBI" id="CHEBI:173113"/>
        <dbReference type="EC" id="3.1.4.58"/>
    </reaction>
</comment>
<evidence type="ECO:0000259" key="3">
    <source>
        <dbReference type="Pfam" id="PF02834"/>
    </source>
</evidence>
<accession>K6ZS78</accession>
<dbReference type="SUPFAM" id="SSF55144">
    <property type="entry name" value="LigT-like"/>
    <property type="match status" value="1"/>
</dbReference>
<keyword evidence="5" id="KW-1185">Reference proteome</keyword>
<dbReference type="PANTHER" id="PTHR35561:SF1">
    <property type="entry name" value="RNA 2',3'-CYCLIC PHOSPHODIESTERASE"/>
    <property type="match status" value="1"/>
</dbReference>
<dbReference type="STRING" id="1129793.GPLA_0767"/>
<dbReference type="NCBIfam" id="TIGR02258">
    <property type="entry name" value="2_5_ligase"/>
    <property type="match status" value="1"/>
</dbReference>
<evidence type="ECO:0000256" key="2">
    <source>
        <dbReference type="HAMAP-Rule" id="MF_01940"/>
    </source>
</evidence>
<feature type="domain" description="Phosphoesterase HXTX" evidence="3">
    <location>
        <begin position="38"/>
        <end position="115"/>
    </location>
</feature>
<name>K6ZS78_9ALTE</name>
<dbReference type="GO" id="GO:0008664">
    <property type="term" value="F:RNA 2',3'-cyclic 3'-phosphodiesterase activity"/>
    <property type="evidence" value="ECO:0007669"/>
    <property type="project" value="UniProtKB-EC"/>
</dbReference>
<evidence type="ECO:0000256" key="1">
    <source>
        <dbReference type="ARBA" id="ARBA00022801"/>
    </source>
</evidence>
<comment type="function">
    <text evidence="2">Hydrolyzes RNA 2',3'-cyclic phosphodiester to an RNA 2'-phosphomonoester.</text>
</comment>
<dbReference type="EMBL" id="BAER01000018">
    <property type="protein sequence ID" value="GAC31683.1"/>
    <property type="molecule type" value="Genomic_DNA"/>
</dbReference>
<dbReference type="RefSeq" id="WP_007103487.1">
    <property type="nucleotide sequence ID" value="NZ_BAER01000018.1"/>
</dbReference>
<feature type="short sequence motif" description="HXTX 1" evidence="2">
    <location>
        <begin position="68"/>
        <end position="71"/>
    </location>
</feature>
<evidence type="ECO:0000313" key="5">
    <source>
        <dbReference type="Proteomes" id="UP000006322"/>
    </source>
</evidence>
<keyword evidence="4" id="KW-0436">Ligase</keyword>
<dbReference type="InterPro" id="IPR004175">
    <property type="entry name" value="RNA_CPDase"/>
</dbReference>
<gene>
    <name evidence="4" type="primary">ligT</name>
    <name evidence="4" type="ORF">GPLA_0767</name>
</gene>
<protein>
    <recommendedName>
        <fullName evidence="2">RNA 2',3'-cyclic phosphodiesterase</fullName>
        <shortName evidence="2">RNA 2',3'-CPDase</shortName>
        <ecNumber evidence="2">3.1.4.58</ecNumber>
    </recommendedName>
</protein>
<comment type="similarity">
    <text evidence="2">Belongs to the 2H phosphoesterase superfamily. ThpR family.</text>
</comment>
<reference evidence="5" key="1">
    <citation type="journal article" date="2014" name="Environ. Microbiol.">
        <title>Comparative genomics of the marine bacterial genus Glaciecola reveals the high degree of genomic diversity and genomic characteristic for cold adaptation.</title>
        <authorList>
            <person name="Qin Q.L."/>
            <person name="Xie B.B."/>
            <person name="Yu Y."/>
            <person name="Shu Y.L."/>
            <person name="Rong J.C."/>
            <person name="Zhang Y.J."/>
            <person name="Zhao D.L."/>
            <person name="Chen X.L."/>
            <person name="Zhang X.Y."/>
            <person name="Chen B."/>
            <person name="Zhou B.C."/>
            <person name="Zhang Y.Z."/>
        </authorList>
    </citation>
    <scope>NUCLEOTIDE SEQUENCE [LARGE SCALE GENOMIC DNA]</scope>
    <source>
        <strain evidence="5">LMG 21857</strain>
    </source>
</reference>
<dbReference type="Gene3D" id="3.90.1140.10">
    <property type="entry name" value="Cyclic phosphodiesterase"/>
    <property type="match status" value="1"/>
</dbReference>
<dbReference type="PANTHER" id="PTHR35561">
    <property type="entry name" value="RNA 2',3'-CYCLIC PHOSPHODIESTERASE"/>
    <property type="match status" value="1"/>
</dbReference>
<dbReference type="GO" id="GO:0004113">
    <property type="term" value="F:2',3'-cyclic-nucleotide 3'-phosphodiesterase activity"/>
    <property type="evidence" value="ECO:0007669"/>
    <property type="project" value="InterPro"/>
</dbReference>
<evidence type="ECO:0000313" key="4">
    <source>
        <dbReference type="EMBL" id="GAC31683.1"/>
    </source>
</evidence>
<comment type="caution">
    <text evidence="4">The sequence shown here is derived from an EMBL/GenBank/DDBJ whole genome shotgun (WGS) entry which is preliminary data.</text>
</comment>
<dbReference type="AlphaFoldDB" id="K6ZS78"/>
<proteinExistence type="inferred from homology"/>
<keyword evidence="1 2" id="KW-0378">Hydrolase</keyword>
<dbReference type="InterPro" id="IPR009097">
    <property type="entry name" value="Cyclic_Pdiesterase"/>
</dbReference>
<dbReference type="EC" id="3.1.4.58" evidence="2"/>
<dbReference type="HAMAP" id="MF_01940">
    <property type="entry name" value="RNA_CPDase"/>
    <property type="match status" value="1"/>
</dbReference>
<dbReference type="Pfam" id="PF02834">
    <property type="entry name" value="LigT_PEase"/>
    <property type="match status" value="1"/>
</dbReference>
<dbReference type="Proteomes" id="UP000006322">
    <property type="component" value="Unassembled WGS sequence"/>
</dbReference>